<dbReference type="PROSITE" id="PS00108">
    <property type="entry name" value="PROTEIN_KINASE_ST"/>
    <property type="match status" value="1"/>
</dbReference>
<keyword evidence="5" id="KW-0418">Kinase</keyword>
<evidence type="ECO:0000256" key="6">
    <source>
        <dbReference type="ARBA" id="ARBA00022840"/>
    </source>
</evidence>
<dbReference type="EMBL" id="JARTCD010000002">
    <property type="protein sequence ID" value="KAJ8663542.1"/>
    <property type="molecule type" value="Genomic_DNA"/>
</dbReference>
<feature type="compositionally biased region" description="Low complexity" evidence="8">
    <location>
        <begin position="551"/>
        <end position="570"/>
    </location>
</feature>
<evidence type="ECO:0000256" key="7">
    <source>
        <dbReference type="PROSITE-ProRule" id="PRU10141"/>
    </source>
</evidence>
<feature type="compositionally biased region" description="Basic and acidic residues" evidence="8">
    <location>
        <begin position="647"/>
        <end position="657"/>
    </location>
</feature>
<sequence>MTAATLAPPIAASGNAPTTTATRDPEILPRRTPSVRSNTLEPSNDASLQRHSSTRSQTSALEKRKQQQNQDSTSASRRPSERRKVIRIGNYVINRKTIGAGSMGKVKLATCLTDSDRQQYAVKVMPKINLAALADVDTSKAKDPKDTPQEREQRTIREMALMQLLRHPNICQLREWINEGDYYYMFLEYVDGGQLLDYIINHGKLREKQARKFARQIASALDYCHRNSIVHRDLKIENIMLTRNEDVKIIDFGLSNIYSPSRLLSTFCGSLYFAAPELLRARPYTGPEVDVWSFGVVLYVLVCGRVPFDDTSLPALHAKIKAGQVDGYPEHLSRDCVDLLTRILVVDPKRRATLNQILTHPWMTRGYDEPIVNHLPHRQPIDSIDMDIVQGMRGFGFGEEHEIYAKLEKKINDPAYRQAAAQIDHNYQQQLMNQDQLSRSRWRLNIRTKRSSVIQDDPLSLPAMYDPLVSVYYLCKEKREYEKRQRHLKRGQQTANTATQSVPTLRRSNSTITPSSRAEPGLVRRKTERAPSTSRLDNTTNNASSVGIGRSGSVLSRSNSARSMSSTLLARSRSAVRRLGAMLPNTNIHRQSMEDPQSPPPLPTNSPHNHPAAAAATSSSSPYHQSQESSSPSNTGKKSTFQQFLKVDPKDNSDKPRSSWRRLSISRGSRYTRPSLDGGSSSTTTPTMSKSATTTSAPGRRMSESADRDVDAMSHSSSSGISHHTTPSPSSPQQQPRSLFNFNRRHLYRSTPQRLLDDLTNLLWLRNVRTQPVPSDPFALTCECDYPDWTKLLKDEDILEDPTAAGLKGEKTLRFTIMVYQARLAGGRLGVKIREGDESPYAKVFRSIGHTLLTELDKMVADTSATGR</sequence>
<dbReference type="FunFam" id="1.10.510.10:FF:000571">
    <property type="entry name" value="Maternal embryonic leucine zipper kinase"/>
    <property type="match status" value="1"/>
</dbReference>
<evidence type="ECO:0000256" key="4">
    <source>
        <dbReference type="ARBA" id="ARBA00022741"/>
    </source>
</evidence>
<feature type="compositionally biased region" description="Polar residues" evidence="8">
    <location>
        <begin position="491"/>
        <end position="516"/>
    </location>
</feature>
<gene>
    <name evidence="10" type="ORF">O0I10_000785</name>
</gene>
<dbReference type="RefSeq" id="XP_058348454.1">
    <property type="nucleotide sequence ID" value="XM_058480890.1"/>
</dbReference>
<dbReference type="InterPro" id="IPR017441">
    <property type="entry name" value="Protein_kinase_ATP_BS"/>
</dbReference>
<dbReference type="GO" id="GO:0005737">
    <property type="term" value="C:cytoplasm"/>
    <property type="evidence" value="ECO:0007669"/>
    <property type="project" value="TreeGrafter"/>
</dbReference>
<name>A0AAD8DJD1_9FUNG</name>
<feature type="region of interest" description="Disordered" evidence="8">
    <location>
        <begin position="1"/>
        <end position="83"/>
    </location>
</feature>
<evidence type="ECO:0000256" key="5">
    <source>
        <dbReference type="ARBA" id="ARBA00022777"/>
    </source>
</evidence>
<feature type="region of interest" description="Disordered" evidence="8">
    <location>
        <begin position="484"/>
        <end position="570"/>
    </location>
</feature>
<dbReference type="GO" id="GO:0035556">
    <property type="term" value="P:intracellular signal transduction"/>
    <property type="evidence" value="ECO:0007669"/>
    <property type="project" value="TreeGrafter"/>
</dbReference>
<feature type="binding site" evidence="7">
    <location>
        <position position="123"/>
    </location>
    <ligand>
        <name>ATP</name>
        <dbReference type="ChEBI" id="CHEBI:30616"/>
    </ligand>
</feature>
<feature type="compositionally biased region" description="Polar residues" evidence="8">
    <location>
        <begin position="634"/>
        <end position="643"/>
    </location>
</feature>
<evidence type="ECO:0000256" key="2">
    <source>
        <dbReference type="ARBA" id="ARBA00022527"/>
    </source>
</evidence>
<organism evidence="10 11">
    <name type="scientific">Lichtheimia ornata</name>
    <dbReference type="NCBI Taxonomy" id="688661"/>
    <lineage>
        <taxon>Eukaryota</taxon>
        <taxon>Fungi</taxon>
        <taxon>Fungi incertae sedis</taxon>
        <taxon>Mucoromycota</taxon>
        <taxon>Mucoromycotina</taxon>
        <taxon>Mucoromycetes</taxon>
        <taxon>Mucorales</taxon>
        <taxon>Lichtheimiaceae</taxon>
        <taxon>Lichtheimia</taxon>
    </lineage>
</organism>
<protein>
    <recommendedName>
        <fullName evidence="9">Protein kinase domain-containing protein</fullName>
    </recommendedName>
</protein>
<feature type="compositionally biased region" description="Polar residues" evidence="8">
    <location>
        <begin position="34"/>
        <end position="60"/>
    </location>
</feature>
<feature type="domain" description="Protein kinase" evidence="9">
    <location>
        <begin position="92"/>
        <end position="363"/>
    </location>
</feature>
<feature type="compositionally biased region" description="Polar residues" evidence="8">
    <location>
        <begin position="530"/>
        <end position="545"/>
    </location>
</feature>
<keyword evidence="6 7" id="KW-0067">ATP-binding</keyword>
<keyword evidence="11" id="KW-1185">Reference proteome</keyword>
<dbReference type="InterPro" id="IPR000719">
    <property type="entry name" value="Prot_kinase_dom"/>
</dbReference>
<keyword evidence="2" id="KW-0723">Serine/threonine-protein kinase</keyword>
<dbReference type="GO" id="GO:0005524">
    <property type="term" value="F:ATP binding"/>
    <property type="evidence" value="ECO:0007669"/>
    <property type="project" value="UniProtKB-UniRule"/>
</dbReference>
<accession>A0AAD8DJD1</accession>
<dbReference type="GeneID" id="83208206"/>
<dbReference type="GO" id="GO:0004674">
    <property type="term" value="F:protein serine/threonine kinase activity"/>
    <property type="evidence" value="ECO:0007669"/>
    <property type="project" value="UniProtKB-KW"/>
</dbReference>
<comment type="caution">
    <text evidence="10">The sequence shown here is derived from an EMBL/GenBank/DDBJ whole genome shotgun (WGS) entry which is preliminary data.</text>
</comment>
<feature type="compositionally biased region" description="Basic and acidic residues" evidence="8">
    <location>
        <begin position="701"/>
        <end position="712"/>
    </location>
</feature>
<evidence type="ECO:0000256" key="1">
    <source>
        <dbReference type="ARBA" id="ARBA00010791"/>
    </source>
</evidence>
<dbReference type="InterPro" id="IPR008271">
    <property type="entry name" value="Ser/Thr_kinase_AS"/>
</dbReference>
<dbReference type="PANTHER" id="PTHR24346">
    <property type="entry name" value="MAP/MICROTUBULE AFFINITY-REGULATING KINASE"/>
    <property type="match status" value="1"/>
</dbReference>
<feature type="compositionally biased region" description="Low complexity" evidence="8">
    <location>
        <begin position="605"/>
        <end position="633"/>
    </location>
</feature>
<dbReference type="Pfam" id="PF00069">
    <property type="entry name" value="Pkinase"/>
    <property type="match status" value="1"/>
</dbReference>
<dbReference type="PROSITE" id="PS00107">
    <property type="entry name" value="PROTEIN_KINASE_ATP"/>
    <property type="match status" value="1"/>
</dbReference>
<keyword evidence="4 7" id="KW-0547">Nucleotide-binding</keyword>
<dbReference type="Gene3D" id="1.10.510.10">
    <property type="entry name" value="Transferase(Phosphotransferase) domain 1"/>
    <property type="match status" value="1"/>
</dbReference>
<evidence type="ECO:0000313" key="10">
    <source>
        <dbReference type="EMBL" id="KAJ8663542.1"/>
    </source>
</evidence>
<feature type="compositionally biased region" description="Polar residues" evidence="8">
    <location>
        <begin position="67"/>
        <end position="77"/>
    </location>
</feature>
<dbReference type="PANTHER" id="PTHR24346:SF82">
    <property type="entry name" value="KP78A-RELATED"/>
    <property type="match status" value="1"/>
</dbReference>
<keyword evidence="3" id="KW-0808">Transferase</keyword>
<dbReference type="SUPFAM" id="SSF56112">
    <property type="entry name" value="Protein kinase-like (PK-like)"/>
    <property type="match status" value="1"/>
</dbReference>
<dbReference type="GO" id="GO:0000226">
    <property type="term" value="P:microtubule cytoskeleton organization"/>
    <property type="evidence" value="ECO:0007669"/>
    <property type="project" value="TreeGrafter"/>
</dbReference>
<proteinExistence type="inferred from homology"/>
<feature type="compositionally biased region" description="Low complexity" evidence="8">
    <location>
        <begin position="680"/>
        <end position="696"/>
    </location>
</feature>
<dbReference type="PROSITE" id="PS50011">
    <property type="entry name" value="PROTEIN_KINASE_DOM"/>
    <property type="match status" value="1"/>
</dbReference>
<dbReference type="AlphaFoldDB" id="A0AAD8DJD1"/>
<dbReference type="SMART" id="SM00220">
    <property type="entry name" value="S_TKc"/>
    <property type="match status" value="1"/>
</dbReference>
<evidence type="ECO:0000256" key="3">
    <source>
        <dbReference type="ARBA" id="ARBA00022679"/>
    </source>
</evidence>
<reference evidence="10 11" key="1">
    <citation type="submission" date="2023-03" db="EMBL/GenBank/DDBJ databases">
        <title>Genome sequence of Lichtheimia ornata CBS 291.66.</title>
        <authorList>
            <person name="Mohabir J.T."/>
            <person name="Shea T.P."/>
            <person name="Kurbessoian T."/>
            <person name="Berby B."/>
            <person name="Fontaine J."/>
            <person name="Livny J."/>
            <person name="Gnirke A."/>
            <person name="Stajich J.E."/>
            <person name="Cuomo C.A."/>
        </authorList>
    </citation>
    <scope>NUCLEOTIDE SEQUENCE [LARGE SCALE GENOMIC DNA]</scope>
    <source>
        <strain evidence="10">CBS 291.66</strain>
    </source>
</reference>
<feature type="region of interest" description="Disordered" evidence="8">
    <location>
        <begin position="584"/>
        <end position="737"/>
    </location>
</feature>
<feature type="compositionally biased region" description="Low complexity" evidence="8">
    <location>
        <begin position="714"/>
        <end position="737"/>
    </location>
</feature>
<dbReference type="InterPro" id="IPR011009">
    <property type="entry name" value="Kinase-like_dom_sf"/>
</dbReference>
<evidence type="ECO:0000259" key="9">
    <source>
        <dbReference type="PROSITE" id="PS50011"/>
    </source>
</evidence>
<evidence type="ECO:0000313" key="11">
    <source>
        <dbReference type="Proteomes" id="UP001234581"/>
    </source>
</evidence>
<comment type="similarity">
    <text evidence="1">Belongs to the protein kinase superfamily. CAMK Ser/Thr protein kinase family. NIM1 subfamily.</text>
</comment>
<evidence type="ECO:0000256" key="8">
    <source>
        <dbReference type="SAM" id="MobiDB-lite"/>
    </source>
</evidence>
<dbReference type="Proteomes" id="UP001234581">
    <property type="component" value="Unassembled WGS sequence"/>
</dbReference>